<keyword evidence="2" id="KW-0378">Hydrolase</keyword>
<keyword evidence="3" id="KW-1185">Reference proteome</keyword>
<dbReference type="InterPro" id="IPR011055">
    <property type="entry name" value="Dup_hybrid_motif"/>
</dbReference>
<dbReference type="InterPro" id="IPR016047">
    <property type="entry name" value="M23ase_b-sheet_dom"/>
</dbReference>
<evidence type="ECO:0000313" key="2">
    <source>
        <dbReference type="EMBL" id="SNC63806.1"/>
    </source>
</evidence>
<name>A0A212TD99_9BACT</name>
<sequence length="524" mass="57172">MEVGGLVGAVKVEVKLLTVLTIPYTLLNKPQYAQKTRRKQTHWFIYAQEAGIRNTGSSGRTSRLPLGLLLLSFLTTILQYMLHRLRALPAILLALLLTACSQSQTLQGIFQKSTPHEEYARRLRQARLDETALGRDWLRAADQALHDSLTITLPFQERGFFPADRASAVGYRYKVRNGETIHVSLKLAPGTDARVFLDAFELRPSQPKPHLLASADTTDLSFRYTADSDQQHVLRVQPELLRAGRYTLRVLREPSLSFPVRGKNDVAVGSFWGVARDGGARRHEGIDIFAKRGTPAIAAANGFITRVNETPLGGRVVWLADTEHGQHLYYAHLDKQLVQPGQQVRIGDTLGLVGNTGNARTTSPHLHFGVYRGGHGAVDPFPFVRRADALPAAPVAAPERLGQWVRAKDARLAVHRSPAAKSATIGTTTKPTPLLVLGVTADWLRVQLPTGRTGFVAARTVGTAAPLRQVALQVAADLYGSPQKSAPALDSLPAQTTVAVLGEFSGYRLVRRANGRVGWLAPAA</sequence>
<organism evidence="2 3">
    <name type="scientific">Hymenobacter gelipurpurascens</name>
    <dbReference type="NCBI Taxonomy" id="89968"/>
    <lineage>
        <taxon>Bacteria</taxon>
        <taxon>Pseudomonadati</taxon>
        <taxon>Bacteroidota</taxon>
        <taxon>Cytophagia</taxon>
        <taxon>Cytophagales</taxon>
        <taxon>Hymenobacteraceae</taxon>
        <taxon>Hymenobacter</taxon>
    </lineage>
</organism>
<dbReference type="Proteomes" id="UP000198131">
    <property type="component" value="Unassembled WGS sequence"/>
</dbReference>
<evidence type="ECO:0000313" key="3">
    <source>
        <dbReference type="Proteomes" id="UP000198131"/>
    </source>
</evidence>
<dbReference type="AlphaFoldDB" id="A0A212TD99"/>
<reference evidence="3" key="1">
    <citation type="submission" date="2017-06" db="EMBL/GenBank/DDBJ databases">
        <authorList>
            <person name="Varghese N."/>
            <person name="Submissions S."/>
        </authorList>
    </citation>
    <scope>NUCLEOTIDE SEQUENCE [LARGE SCALE GENOMIC DNA]</scope>
    <source>
        <strain evidence="3">DSM 11116</strain>
    </source>
</reference>
<dbReference type="InterPro" id="IPR050570">
    <property type="entry name" value="Cell_wall_metabolism_enzyme"/>
</dbReference>
<gene>
    <name evidence="2" type="ORF">SAMN06265337_0953</name>
</gene>
<accession>A0A212TD99</accession>
<dbReference type="EMBL" id="FYEW01000001">
    <property type="protein sequence ID" value="SNC63806.1"/>
    <property type="molecule type" value="Genomic_DNA"/>
</dbReference>
<dbReference type="SUPFAM" id="SSF51261">
    <property type="entry name" value="Duplicated hybrid motif"/>
    <property type="match status" value="1"/>
</dbReference>
<dbReference type="GO" id="GO:0004222">
    <property type="term" value="F:metalloendopeptidase activity"/>
    <property type="evidence" value="ECO:0007669"/>
    <property type="project" value="TreeGrafter"/>
</dbReference>
<feature type="domain" description="M23ase beta-sheet core" evidence="1">
    <location>
        <begin position="282"/>
        <end position="380"/>
    </location>
</feature>
<dbReference type="Gene3D" id="2.70.70.10">
    <property type="entry name" value="Glucose Permease (Domain IIA)"/>
    <property type="match status" value="1"/>
</dbReference>
<dbReference type="PANTHER" id="PTHR21666">
    <property type="entry name" value="PEPTIDASE-RELATED"/>
    <property type="match status" value="1"/>
</dbReference>
<dbReference type="CDD" id="cd12797">
    <property type="entry name" value="M23_peptidase"/>
    <property type="match status" value="1"/>
</dbReference>
<dbReference type="Pfam" id="PF01551">
    <property type="entry name" value="Peptidase_M23"/>
    <property type="match status" value="1"/>
</dbReference>
<dbReference type="Gene3D" id="2.30.30.40">
    <property type="entry name" value="SH3 Domains"/>
    <property type="match status" value="1"/>
</dbReference>
<evidence type="ECO:0000259" key="1">
    <source>
        <dbReference type="Pfam" id="PF01551"/>
    </source>
</evidence>
<protein>
    <submittedName>
        <fullName evidence="2">Murein DD-endopeptidase MepM and murein hydrolase activator NlpD, contain LysM domain</fullName>
    </submittedName>
</protein>
<dbReference type="PANTHER" id="PTHR21666:SF268">
    <property type="entry name" value="PEPTIDASE M23 DOMAIN-CONTAINING PROTEIN"/>
    <property type="match status" value="1"/>
</dbReference>
<proteinExistence type="predicted"/>